<dbReference type="STRING" id="9669.ENSMPUP00000004075"/>
<evidence type="ECO:0000256" key="1">
    <source>
        <dbReference type="ARBA" id="ARBA00007249"/>
    </source>
</evidence>
<dbReference type="GO" id="GO:0003924">
    <property type="term" value="F:GTPase activity"/>
    <property type="evidence" value="ECO:0007669"/>
    <property type="project" value="InterPro"/>
</dbReference>
<keyword evidence="3" id="KW-0251">Elongation factor</keyword>
<dbReference type="PANTHER" id="PTHR23115">
    <property type="entry name" value="TRANSLATION FACTOR"/>
    <property type="match status" value="1"/>
</dbReference>
<feature type="domain" description="GTP-eEF1A C-terminal" evidence="7">
    <location>
        <begin position="219"/>
        <end position="305"/>
    </location>
</feature>
<evidence type="ECO:0000313" key="8">
    <source>
        <dbReference type="Ensembl" id="ENSMPUP00000004075.1"/>
    </source>
</evidence>
<dbReference type="Ensembl" id="ENSMPUT00000004148.1">
    <property type="protein sequence ID" value="ENSMPUP00000004075.1"/>
    <property type="gene ID" value="ENSMPUG00000004109.1"/>
</dbReference>
<protein>
    <recommendedName>
        <fullName evidence="9">Tr-type G domain-containing protein</fullName>
    </recommendedName>
</protein>
<evidence type="ECO:0000259" key="6">
    <source>
        <dbReference type="Pfam" id="PF00009"/>
    </source>
</evidence>
<dbReference type="SUPFAM" id="SSF52540">
    <property type="entry name" value="P-loop containing nucleoside triphosphate hydrolases"/>
    <property type="match status" value="1"/>
</dbReference>
<dbReference type="InterPro" id="IPR000795">
    <property type="entry name" value="T_Tr_GTP-bd_dom"/>
</dbReference>
<dbReference type="GeneTree" id="ENSGT00940000154037"/>
<evidence type="ECO:0000256" key="4">
    <source>
        <dbReference type="ARBA" id="ARBA00022917"/>
    </source>
</evidence>
<dbReference type="InParanoid" id="M3XYC4"/>
<dbReference type="FunFam" id="2.40.30.10:FF:000005">
    <property type="entry name" value="Elongation factor 1-alpha"/>
    <property type="match status" value="1"/>
</dbReference>
<dbReference type="InterPro" id="IPR009000">
    <property type="entry name" value="Transl_B-barrel_sf"/>
</dbReference>
<evidence type="ECO:0000256" key="2">
    <source>
        <dbReference type="ARBA" id="ARBA00022741"/>
    </source>
</evidence>
<dbReference type="InterPro" id="IPR009001">
    <property type="entry name" value="Transl_elong_EF1A/Init_IF2_C"/>
</dbReference>
<dbReference type="eggNOG" id="KOG0052">
    <property type="taxonomic scope" value="Eukaryota"/>
</dbReference>
<keyword evidence="2" id="KW-0547">Nucleotide-binding</keyword>
<organism evidence="8">
    <name type="scientific">Mustela putorius furo</name>
    <name type="common">European domestic ferret</name>
    <name type="synonym">Mustela furo</name>
    <dbReference type="NCBI Taxonomy" id="9669"/>
    <lineage>
        <taxon>Eukaryota</taxon>
        <taxon>Metazoa</taxon>
        <taxon>Chordata</taxon>
        <taxon>Craniata</taxon>
        <taxon>Vertebrata</taxon>
        <taxon>Euteleostomi</taxon>
        <taxon>Mammalia</taxon>
        <taxon>Eutheria</taxon>
        <taxon>Laurasiatheria</taxon>
        <taxon>Carnivora</taxon>
        <taxon>Caniformia</taxon>
        <taxon>Musteloidea</taxon>
        <taxon>Mustelidae</taxon>
        <taxon>Mustelinae</taxon>
        <taxon>Mustela</taxon>
    </lineage>
</organism>
<dbReference type="SUPFAM" id="SSF50447">
    <property type="entry name" value="Translation proteins"/>
    <property type="match status" value="1"/>
</dbReference>
<accession>M3XYC4</accession>
<dbReference type="InterPro" id="IPR027417">
    <property type="entry name" value="P-loop_NTPase"/>
</dbReference>
<dbReference type="InterPro" id="IPR054696">
    <property type="entry name" value="GTP-eEF1A_C"/>
</dbReference>
<dbReference type="GO" id="GO:0005525">
    <property type="term" value="F:GTP binding"/>
    <property type="evidence" value="ECO:0007669"/>
    <property type="project" value="UniProtKB-KW"/>
</dbReference>
<dbReference type="HOGENOM" id="CLU_007265_3_5_1"/>
<dbReference type="Gene3D" id="3.40.50.300">
    <property type="entry name" value="P-loop containing nucleotide triphosphate hydrolases"/>
    <property type="match status" value="1"/>
</dbReference>
<keyword evidence="4" id="KW-0648">Protein biosynthesis</keyword>
<dbReference type="EMBL" id="AEYP01075577">
    <property type="status" value="NOT_ANNOTATED_CDS"/>
    <property type="molecule type" value="Genomic_DNA"/>
</dbReference>
<dbReference type="Pfam" id="PF22594">
    <property type="entry name" value="GTP-eEF1A_C"/>
    <property type="match status" value="1"/>
</dbReference>
<evidence type="ECO:0000259" key="7">
    <source>
        <dbReference type="Pfam" id="PF22594"/>
    </source>
</evidence>
<sequence length="314" mass="34245">ADCAVLIFAAGAGEFEAGISKNMQTEHALLAYRPGVKQLIVGVNKMDFTEQPKSRKRYDKIIEEVSTYVKKIGYILDIVAFVPVSGWNNILQLSANVTCFQGWVTQKDGNASGTVLSETLDCTLLPTHPADEHLHDVYVIGDISSVPEGRLVFLKLVTFAPVSVTTEVKSVEMHHEALSEALLWGSMGFNGKNISVKGVPCGDVAGDSKNDPLMEAVGFMAHWIILNSPSQISARLDCHIAHIAGKFAELKEKIVHCSRKKAEDGPTFLKSGDAAVDRIPGKPMCVEFWYYSPLGRFVVGDMRQLLVGVIIAVE</sequence>
<feature type="domain" description="Tr-type G" evidence="6">
    <location>
        <begin position="1"/>
        <end position="90"/>
    </location>
</feature>
<evidence type="ECO:0000256" key="5">
    <source>
        <dbReference type="ARBA" id="ARBA00023134"/>
    </source>
</evidence>
<name>M3XYC4_MUSPF</name>
<dbReference type="SUPFAM" id="SSF50465">
    <property type="entry name" value="EF-Tu/eEF-1alpha/eIF2-gamma C-terminal domain"/>
    <property type="match status" value="1"/>
</dbReference>
<dbReference type="Pfam" id="PF00009">
    <property type="entry name" value="GTP_EFTU"/>
    <property type="match status" value="1"/>
</dbReference>
<reference evidence="8" key="1">
    <citation type="submission" date="2024-06" db="UniProtKB">
        <authorList>
            <consortium name="Ensembl"/>
        </authorList>
    </citation>
    <scope>IDENTIFICATION</scope>
</reference>
<keyword evidence="5" id="KW-0342">GTP-binding</keyword>
<comment type="similarity">
    <text evidence="1">Belongs to the TRAFAC class translation factor GTPase superfamily. Classic translation factor GTPase family. EF-Tu/EF-1A subfamily.</text>
</comment>
<dbReference type="InterPro" id="IPR050100">
    <property type="entry name" value="TRAFAC_GTPase_members"/>
</dbReference>
<evidence type="ECO:0000256" key="3">
    <source>
        <dbReference type="ARBA" id="ARBA00022768"/>
    </source>
</evidence>
<proteinExistence type="inferred from homology"/>
<dbReference type="AlphaFoldDB" id="M3XYC4"/>
<dbReference type="GO" id="GO:0003746">
    <property type="term" value="F:translation elongation factor activity"/>
    <property type="evidence" value="ECO:0007669"/>
    <property type="project" value="UniProtKB-KW"/>
</dbReference>
<evidence type="ECO:0008006" key="9">
    <source>
        <dbReference type="Google" id="ProtNLM"/>
    </source>
</evidence>
<dbReference type="Gene3D" id="2.40.30.10">
    <property type="entry name" value="Translation factors"/>
    <property type="match status" value="2"/>
</dbReference>